<dbReference type="OrthoDB" id="8759010at2"/>
<dbReference type="Proteomes" id="UP000189818">
    <property type="component" value="Unassembled WGS sequence"/>
</dbReference>
<organism evidence="2 3">
    <name type="scientific">Rhizorhabdus histidinilytica</name>
    <dbReference type="NCBI Taxonomy" id="439228"/>
    <lineage>
        <taxon>Bacteria</taxon>
        <taxon>Pseudomonadati</taxon>
        <taxon>Pseudomonadota</taxon>
        <taxon>Alphaproteobacteria</taxon>
        <taxon>Sphingomonadales</taxon>
        <taxon>Sphingomonadaceae</taxon>
        <taxon>Rhizorhabdus</taxon>
    </lineage>
</organism>
<feature type="transmembrane region" description="Helical" evidence="1">
    <location>
        <begin position="56"/>
        <end position="79"/>
    </location>
</feature>
<dbReference type="InterPro" id="IPR018750">
    <property type="entry name" value="DUF2306_membrane"/>
</dbReference>
<sequence>MMIGATTRRRTTTMLRAAAALLSVAVALVSYRYLAGVGPRAPQILANLFARPWLALHVAGAATALLLGPAQFVAGLRAAAPRLHRWIGRSYVLGCLLGAVAGLVLAFGSTAGPVATFGFGTLSILWIVTNVEGWRAALQRRFADHRAWMIRSFALTFAAVTLRLYLPLFPLLGVDFVDGYRAVSILSWVPNLILAELYVRRAIPAAAIVAATKAARSATGASGSATSS</sequence>
<dbReference type="Pfam" id="PF10067">
    <property type="entry name" value="DUF2306"/>
    <property type="match status" value="1"/>
</dbReference>
<reference evidence="3" key="1">
    <citation type="submission" date="2017-02" db="EMBL/GenBank/DDBJ databases">
        <authorList>
            <person name="Varghese N."/>
            <person name="Submissions S."/>
        </authorList>
    </citation>
    <scope>NUCLEOTIDE SEQUENCE [LARGE SCALE GENOMIC DNA]</scope>
    <source>
        <strain evidence="3">UM2</strain>
    </source>
</reference>
<dbReference type="AlphaFoldDB" id="A0A1T5D9V2"/>
<keyword evidence="1" id="KW-0812">Transmembrane</keyword>
<accession>A0A1T5D9V2</accession>
<evidence type="ECO:0000256" key="1">
    <source>
        <dbReference type="SAM" id="Phobius"/>
    </source>
</evidence>
<evidence type="ECO:0000313" key="2">
    <source>
        <dbReference type="EMBL" id="SKB68387.1"/>
    </source>
</evidence>
<dbReference type="RefSeq" id="WP_079648420.1">
    <property type="nucleotide sequence ID" value="NZ_FUYM01000005.1"/>
</dbReference>
<dbReference type="EMBL" id="FUYM01000005">
    <property type="protein sequence ID" value="SKB68387.1"/>
    <property type="molecule type" value="Genomic_DNA"/>
</dbReference>
<proteinExistence type="predicted"/>
<feature type="transmembrane region" description="Helical" evidence="1">
    <location>
        <begin position="152"/>
        <end position="173"/>
    </location>
</feature>
<evidence type="ECO:0000313" key="3">
    <source>
        <dbReference type="Proteomes" id="UP000189818"/>
    </source>
</evidence>
<dbReference type="STRING" id="439228.SAMN06295920_10521"/>
<gene>
    <name evidence="2" type="ORF">SAMN06295920_10521</name>
</gene>
<keyword evidence="1" id="KW-0472">Membrane</keyword>
<keyword evidence="1" id="KW-1133">Transmembrane helix</keyword>
<feature type="transmembrane region" description="Helical" evidence="1">
    <location>
        <begin position="91"/>
        <end position="108"/>
    </location>
</feature>
<protein>
    <submittedName>
        <fullName evidence="2">Predicted membrane protein</fullName>
    </submittedName>
</protein>
<keyword evidence="3" id="KW-1185">Reference proteome</keyword>
<feature type="transmembrane region" description="Helical" evidence="1">
    <location>
        <begin position="114"/>
        <end position="131"/>
    </location>
</feature>
<name>A0A1T5D9V2_9SPHN</name>